<keyword evidence="2" id="KW-0808">Transferase</keyword>
<keyword evidence="4" id="KW-0443">Lipid metabolism</keyword>
<evidence type="ECO:0000256" key="2">
    <source>
        <dbReference type="ARBA" id="ARBA00022679"/>
    </source>
</evidence>
<dbReference type="GO" id="GO:0004623">
    <property type="term" value="F:phospholipase A2 activity"/>
    <property type="evidence" value="ECO:0007669"/>
    <property type="project" value="TreeGrafter"/>
</dbReference>
<evidence type="ECO:0000313" key="6">
    <source>
        <dbReference type="Proteomes" id="UP001165740"/>
    </source>
</evidence>
<evidence type="ECO:0000256" key="1">
    <source>
        <dbReference type="ARBA" id="ARBA00007824"/>
    </source>
</evidence>
<dbReference type="GO" id="GO:0005737">
    <property type="term" value="C:cytoplasm"/>
    <property type="evidence" value="ECO:0007669"/>
    <property type="project" value="TreeGrafter"/>
</dbReference>
<dbReference type="GO" id="GO:0008970">
    <property type="term" value="F:phospholipase A1 activity"/>
    <property type="evidence" value="ECO:0007669"/>
    <property type="project" value="TreeGrafter"/>
</dbReference>
<proteinExistence type="inferred from homology"/>
<comment type="similarity">
    <text evidence="1">Belongs to the H-rev107 family.</text>
</comment>
<sequence>MEDLVRILCQHVFAAINDMRNRTSQQVALDKAILNHNRRFAQLLDIGDKVQFPRQIYSHYGIFVGRMNVTIEQDNIEQQFDGDIAHLTDLPTAQDLPFKVSIRPENNAIQLGHFMDIADKSVALKNHELDRIYLPLPNEVIRAKAIEKLGDVGYNLFFGNCEHFANYCRYNRSISNQVLNVFAKISYGTFWISFYLTKDNVNKFRLILLYFAFKYRMYFN</sequence>
<dbReference type="AlphaFoldDB" id="A0A9U8DW15"/>
<dbReference type="PANTHER" id="PTHR13943:SF77">
    <property type="entry name" value="LRAT DOMAIN-CONTAINING PROTEIN"/>
    <property type="match status" value="1"/>
</dbReference>
<protein>
    <submittedName>
        <fullName evidence="7">Lecithin retinol acyltransferase-like isoform X1</fullName>
    </submittedName>
</protein>
<dbReference type="GeneID" id="106052893"/>
<feature type="domain" description="LRAT" evidence="5">
    <location>
        <begin position="49"/>
        <end position="177"/>
    </location>
</feature>
<keyword evidence="3" id="KW-0378">Hydrolase</keyword>
<evidence type="ECO:0000256" key="4">
    <source>
        <dbReference type="ARBA" id="ARBA00023098"/>
    </source>
</evidence>
<dbReference type="RefSeq" id="XP_013063805.2">
    <property type="nucleotide sequence ID" value="XM_013208351.2"/>
</dbReference>
<evidence type="ECO:0000256" key="3">
    <source>
        <dbReference type="ARBA" id="ARBA00022801"/>
    </source>
</evidence>
<dbReference type="Pfam" id="PF04970">
    <property type="entry name" value="LRAT"/>
    <property type="match status" value="1"/>
</dbReference>
<dbReference type="OrthoDB" id="10051797at2759"/>
<organism evidence="6 7">
    <name type="scientific">Biomphalaria glabrata</name>
    <name type="common">Bloodfluke planorb</name>
    <name type="synonym">Freshwater snail</name>
    <dbReference type="NCBI Taxonomy" id="6526"/>
    <lineage>
        <taxon>Eukaryota</taxon>
        <taxon>Metazoa</taxon>
        <taxon>Spiralia</taxon>
        <taxon>Lophotrochozoa</taxon>
        <taxon>Mollusca</taxon>
        <taxon>Gastropoda</taxon>
        <taxon>Heterobranchia</taxon>
        <taxon>Euthyneura</taxon>
        <taxon>Panpulmonata</taxon>
        <taxon>Hygrophila</taxon>
        <taxon>Lymnaeoidea</taxon>
        <taxon>Planorbidae</taxon>
        <taxon>Biomphalaria</taxon>
    </lineage>
</organism>
<name>A0A9U8DW15_BIOGL</name>
<dbReference type="InterPro" id="IPR007053">
    <property type="entry name" value="LRAT_dom"/>
</dbReference>
<dbReference type="GO" id="GO:0016410">
    <property type="term" value="F:N-acyltransferase activity"/>
    <property type="evidence" value="ECO:0007669"/>
    <property type="project" value="TreeGrafter"/>
</dbReference>
<dbReference type="KEGG" id="bgt:106052893"/>
<gene>
    <name evidence="7" type="primary">LOC106052893</name>
</gene>
<dbReference type="GO" id="GO:0070292">
    <property type="term" value="P:N-acylphosphatidylethanolamine metabolic process"/>
    <property type="evidence" value="ECO:0007669"/>
    <property type="project" value="TreeGrafter"/>
</dbReference>
<accession>A0A9U8DW15</accession>
<dbReference type="InterPro" id="IPR051496">
    <property type="entry name" value="H-rev107_PLA/AT"/>
</dbReference>
<dbReference type="Gene3D" id="3.90.1720.10">
    <property type="entry name" value="endopeptidase domain like (from Nostoc punctiforme)"/>
    <property type="match status" value="1"/>
</dbReference>
<dbReference type="PANTHER" id="PTHR13943">
    <property type="entry name" value="HRAS-LIKE SUPPRESSOR - RELATED"/>
    <property type="match status" value="1"/>
</dbReference>
<dbReference type="PROSITE" id="PS51934">
    <property type="entry name" value="LRAT"/>
    <property type="match status" value="1"/>
</dbReference>
<evidence type="ECO:0000259" key="5">
    <source>
        <dbReference type="PROSITE" id="PS51934"/>
    </source>
</evidence>
<keyword evidence="6" id="KW-1185">Reference proteome</keyword>
<evidence type="ECO:0000313" key="7">
    <source>
        <dbReference type="RefSeq" id="XP_013063805.2"/>
    </source>
</evidence>
<dbReference type="Proteomes" id="UP001165740">
    <property type="component" value="Chromosome 13"/>
</dbReference>
<reference evidence="7" key="1">
    <citation type="submission" date="2025-08" db="UniProtKB">
        <authorList>
            <consortium name="RefSeq"/>
        </authorList>
    </citation>
    <scope>IDENTIFICATION</scope>
</reference>